<keyword evidence="3" id="KW-0808">Transferase</keyword>
<dbReference type="SUPFAM" id="SSF53756">
    <property type="entry name" value="UDP-Glycosyltransferase/glycogen phosphorylase"/>
    <property type="match status" value="1"/>
</dbReference>
<dbReference type="GO" id="GO:0008194">
    <property type="term" value="F:UDP-glycosyltransferase activity"/>
    <property type="evidence" value="ECO:0007669"/>
    <property type="project" value="InterPro"/>
</dbReference>
<comment type="similarity">
    <text evidence="1">Belongs to the UDP-glycosyltransferase family.</text>
</comment>
<accession>A0AAE1U5K8</accession>
<evidence type="ECO:0000256" key="2">
    <source>
        <dbReference type="ARBA" id="ARBA00022676"/>
    </source>
</evidence>
<dbReference type="Proteomes" id="UP001292094">
    <property type="component" value="Unassembled WGS sequence"/>
</dbReference>
<dbReference type="AlphaFoldDB" id="A0AAE1U5K8"/>
<gene>
    <name evidence="4" type="ORF">Pmani_021313</name>
</gene>
<dbReference type="PANTHER" id="PTHR48043:SF145">
    <property type="entry name" value="FI06409P-RELATED"/>
    <property type="match status" value="1"/>
</dbReference>
<dbReference type="EMBL" id="JAWZYT010002076">
    <property type="protein sequence ID" value="KAK4306889.1"/>
    <property type="molecule type" value="Genomic_DNA"/>
</dbReference>
<evidence type="ECO:0008006" key="6">
    <source>
        <dbReference type="Google" id="ProtNLM"/>
    </source>
</evidence>
<comment type="caution">
    <text evidence="4">The sequence shown here is derived from an EMBL/GenBank/DDBJ whole genome shotgun (WGS) entry which is preliminary data.</text>
</comment>
<protein>
    <recommendedName>
        <fullName evidence="6">Glucuronosyltransferase</fullName>
    </recommendedName>
</protein>
<evidence type="ECO:0000256" key="1">
    <source>
        <dbReference type="ARBA" id="ARBA00009995"/>
    </source>
</evidence>
<dbReference type="PANTHER" id="PTHR48043">
    <property type="entry name" value="EG:EG0003.4 PROTEIN-RELATED"/>
    <property type="match status" value="1"/>
</dbReference>
<keyword evidence="5" id="KW-1185">Reference proteome</keyword>
<dbReference type="Pfam" id="PF00201">
    <property type="entry name" value="UDPGT"/>
    <property type="match status" value="1"/>
</dbReference>
<keyword evidence="2" id="KW-0328">Glycosyltransferase</keyword>
<proteinExistence type="inferred from homology"/>
<reference evidence="4" key="1">
    <citation type="submission" date="2023-11" db="EMBL/GenBank/DDBJ databases">
        <title>Genome assemblies of two species of porcelain crab, Petrolisthes cinctipes and Petrolisthes manimaculis (Anomura: Porcellanidae).</title>
        <authorList>
            <person name="Angst P."/>
        </authorList>
    </citation>
    <scope>NUCLEOTIDE SEQUENCE</scope>
    <source>
        <strain evidence="4">PB745_02</strain>
        <tissue evidence="4">Gill</tissue>
    </source>
</reference>
<sequence>MVSPYNPAKVRENVREVVLSGVNFEDIVPNLFTGSKISGPLTLMQNVPKLCSDALEQKPMQDLLKEEFDLVLLSAFMAECFLSVVYQLKVPHIYVIPAGPWPPFTSISGNPSFPSYVVNKIFSFTLPMSFTERMINTMSEVAASAAINHLVRDK</sequence>
<evidence type="ECO:0000313" key="4">
    <source>
        <dbReference type="EMBL" id="KAK4306889.1"/>
    </source>
</evidence>
<dbReference type="InterPro" id="IPR002213">
    <property type="entry name" value="UDP_glucos_trans"/>
</dbReference>
<name>A0AAE1U5K8_9EUCA</name>
<dbReference type="InterPro" id="IPR050271">
    <property type="entry name" value="UDP-glycosyltransferase"/>
</dbReference>
<evidence type="ECO:0000313" key="5">
    <source>
        <dbReference type="Proteomes" id="UP001292094"/>
    </source>
</evidence>
<organism evidence="4 5">
    <name type="scientific">Petrolisthes manimaculis</name>
    <dbReference type="NCBI Taxonomy" id="1843537"/>
    <lineage>
        <taxon>Eukaryota</taxon>
        <taxon>Metazoa</taxon>
        <taxon>Ecdysozoa</taxon>
        <taxon>Arthropoda</taxon>
        <taxon>Crustacea</taxon>
        <taxon>Multicrustacea</taxon>
        <taxon>Malacostraca</taxon>
        <taxon>Eumalacostraca</taxon>
        <taxon>Eucarida</taxon>
        <taxon>Decapoda</taxon>
        <taxon>Pleocyemata</taxon>
        <taxon>Anomura</taxon>
        <taxon>Galatheoidea</taxon>
        <taxon>Porcellanidae</taxon>
        <taxon>Petrolisthes</taxon>
    </lineage>
</organism>
<evidence type="ECO:0000256" key="3">
    <source>
        <dbReference type="ARBA" id="ARBA00022679"/>
    </source>
</evidence>